<sequence length="462" mass="52739">MHRALLIAEIQLYIFNQILETQTLYALARTCQAFSETALNVLWGNLGCFPRLIQCMPGDLWKKSETDEPEGRFSCFPRTQSHFLALRRPISLSDWAILQKYTRRVRSVRGPNRHYGSGTRITIDDGLLLELCALSAPTPLLPNLTSLTWHIISDVHLSALQQLVPSSLRSLDLHFECNPFGRLSLDPNSTTQFPFAQIFPSLKFLAVNPGSDFPTSVYEGLQPSISRLQSLDMIIWHDLRSETIMLLAHLPALAEATFDVPSYFSEYVESLPPRSSMRKLPFSKVRKLFIRYSIPVAVLSFLNYFTFDWTPYILVSLASSSSRNIRSLRVDGWWPRIPKESRTEYSPLTKHKLGPLLHFKELQHLSIRIQCSIILNDADLLEMADAWPNLITLRLDGYPRPVSRVTPYALVALLDRCPKLNTLSIQVDFSAIDRADFDPSSIADLFNSCHRNRRDLRDLCFG</sequence>
<comment type="caution">
    <text evidence="1">The sequence shown here is derived from an EMBL/GenBank/DDBJ whole genome shotgun (WGS) entry which is preliminary data.</text>
</comment>
<evidence type="ECO:0000313" key="2">
    <source>
        <dbReference type="Proteomes" id="UP000790377"/>
    </source>
</evidence>
<gene>
    <name evidence="1" type="ORF">BJ138DRAFT_1167276</name>
</gene>
<dbReference type="Proteomes" id="UP000790377">
    <property type="component" value="Unassembled WGS sequence"/>
</dbReference>
<keyword evidence="2" id="KW-1185">Reference proteome</keyword>
<proteinExistence type="predicted"/>
<protein>
    <submittedName>
        <fullName evidence="1">Uncharacterized protein</fullName>
    </submittedName>
</protein>
<reference evidence="1" key="1">
    <citation type="journal article" date="2021" name="New Phytol.">
        <title>Evolutionary innovations through gain and loss of genes in the ectomycorrhizal Boletales.</title>
        <authorList>
            <person name="Wu G."/>
            <person name="Miyauchi S."/>
            <person name="Morin E."/>
            <person name="Kuo A."/>
            <person name="Drula E."/>
            <person name="Varga T."/>
            <person name="Kohler A."/>
            <person name="Feng B."/>
            <person name="Cao Y."/>
            <person name="Lipzen A."/>
            <person name="Daum C."/>
            <person name="Hundley H."/>
            <person name="Pangilinan J."/>
            <person name="Johnson J."/>
            <person name="Barry K."/>
            <person name="LaButti K."/>
            <person name="Ng V."/>
            <person name="Ahrendt S."/>
            <person name="Min B."/>
            <person name="Choi I.G."/>
            <person name="Park H."/>
            <person name="Plett J.M."/>
            <person name="Magnuson J."/>
            <person name="Spatafora J.W."/>
            <person name="Nagy L.G."/>
            <person name="Henrissat B."/>
            <person name="Grigoriev I.V."/>
            <person name="Yang Z.L."/>
            <person name="Xu J."/>
            <person name="Martin F.M."/>
        </authorList>
    </citation>
    <scope>NUCLEOTIDE SEQUENCE</scope>
    <source>
        <strain evidence="1">ATCC 28755</strain>
    </source>
</reference>
<evidence type="ECO:0000313" key="1">
    <source>
        <dbReference type="EMBL" id="KAH7904001.1"/>
    </source>
</evidence>
<accession>A0ACB7ZSF3</accession>
<name>A0ACB7ZSF3_9AGAM</name>
<dbReference type="EMBL" id="MU268655">
    <property type="protein sequence ID" value="KAH7904001.1"/>
    <property type="molecule type" value="Genomic_DNA"/>
</dbReference>
<feature type="non-terminal residue" evidence="1">
    <location>
        <position position="462"/>
    </location>
</feature>
<organism evidence="1 2">
    <name type="scientific">Hygrophoropsis aurantiaca</name>
    <dbReference type="NCBI Taxonomy" id="72124"/>
    <lineage>
        <taxon>Eukaryota</taxon>
        <taxon>Fungi</taxon>
        <taxon>Dikarya</taxon>
        <taxon>Basidiomycota</taxon>
        <taxon>Agaricomycotina</taxon>
        <taxon>Agaricomycetes</taxon>
        <taxon>Agaricomycetidae</taxon>
        <taxon>Boletales</taxon>
        <taxon>Coniophorineae</taxon>
        <taxon>Hygrophoropsidaceae</taxon>
        <taxon>Hygrophoropsis</taxon>
    </lineage>
</organism>